<evidence type="ECO:0000313" key="3">
    <source>
        <dbReference type="Proteomes" id="UP000738349"/>
    </source>
</evidence>
<feature type="transmembrane region" description="Helical" evidence="1">
    <location>
        <begin position="174"/>
        <end position="200"/>
    </location>
</feature>
<keyword evidence="1" id="KW-0472">Membrane</keyword>
<sequence>MGGRRSAAPGFCCLMPPPCILAPLRRFEMPLPSADRAHGKSWTRRQDRQPFGYFISSLSFPVRPQLSLSLGADGRCCACTRTRCTQVGRPSSIHSSRGLDFGNVGSRLVRFRKSRPGREVHWLTGTWSFGSVGYLFSCLLASLYLFCLILRAHLSSKNLVETIKTLPQSLHPQISFFFAFFALSALLSHRAAGVLGCFFISRYRGLLSQ</sequence>
<dbReference type="AlphaFoldDB" id="A0A9P9F553"/>
<proteinExistence type="predicted"/>
<organism evidence="2 3">
    <name type="scientific">Dactylonectria macrodidyma</name>
    <dbReference type="NCBI Taxonomy" id="307937"/>
    <lineage>
        <taxon>Eukaryota</taxon>
        <taxon>Fungi</taxon>
        <taxon>Dikarya</taxon>
        <taxon>Ascomycota</taxon>
        <taxon>Pezizomycotina</taxon>
        <taxon>Sordariomycetes</taxon>
        <taxon>Hypocreomycetidae</taxon>
        <taxon>Hypocreales</taxon>
        <taxon>Nectriaceae</taxon>
        <taxon>Dactylonectria</taxon>
    </lineage>
</organism>
<name>A0A9P9F553_9HYPO</name>
<feature type="transmembrane region" description="Helical" evidence="1">
    <location>
        <begin position="132"/>
        <end position="154"/>
    </location>
</feature>
<reference evidence="2" key="1">
    <citation type="journal article" date="2021" name="Nat. Commun.">
        <title>Genetic determinants of endophytism in the Arabidopsis root mycobiome.</title>
        <authorList>
            <person name="Mesny F."/>
            <person name="Miyauchi S."/>
            <person name="Thiergart T."/>
            <person name="Pickel B."/>
            <person name="Atanasova L."/>
            <person name="Karlsson M."/>
            <person name="Huettel B."/>
            <person name="Barry K.W."/>
            <person name="Haridas S."/>
            <person name="Chen C."/>
            <person name="Bauer D."/>
            <person name="Andreopoulos W."/>
            <person name="Pangilinan J."/>
            <person name="LaButti K."/>
            <person name="Riley R."/>
            <person name="Lipzen A."/>
            <person name="Clum A."/>
            <person name="Drula E."/>
            <person name="Henrissat B."/>
            <person name="Kohler A."/>
            <person name="Grigoriev I.V."/>
            <person name="Martin F.M."/>
            <person name="Hacquard S."/>
        </authorList>
    </citation>
    <scope>NUCLEOTIDE SEQUENCE</scope>
    <source>
        <strain evidence="2">MPI-CAGE-AT-0147</strain>
    </source>
</reference>
<evidence type="ECO:0000313" key="2">
    <source>
        <dbReference type="EMBL" id="KAH7153037.1"/>
    </source>
</evidence>
<protein>
    <recommendedName>
        <fullName evidence="4">Transmembrane protein</fullName>
    </recommendedName>
</protein>
<comment type="caution">
    <text evidence="2">The sequence shown here is derived from an EMBL/GenBank/DDBJ whole genome shotgun (WGS) entry which is preliminary data.</text>
</comment>
<keyword evidence="3" id="KW-1185">Reference proteome</keyword>
<keyword evidence="1" id="KW-0812">Transmembrane</keyword>
<evidence type="ECO:0008006" key="4">
    <source>
        <dbReference type="Google" id="ProtNLM"/>
    </source>
</evidence>
<gene>
    <name evidence="2" type="ORF">EDB81DRAFT_441949</name>
</gene>
<keyword evidence="1" id="KW-1133">Transmembrane helix</keyword>
<dbReference type="EMBL" id="JAGMUV010000006">
    <property type="protein sequence ID" value="KAH7153037.1"/>
    <property type="molecule type" value="Genomic_DNA"/>
</dbReference>
<accession>A0A9P9F553</accession>
<dbReference type="Proteomes" id="UP000738349">
    <property type="component" value="Unassembled WGS sequence"/>
</dbReference>
<evidence type="ECO:0000256" key="1">
    <source>
        <dbReference type="SAM" id="Phobius"/>
    </source>
</evidence>